<reference evidence="2" key="1">
    <citation type="submission" date="2019-03" db="EMBL/GenBank/DDBJ databases">
        <title>Single cell metagenomics reveals metabolic interactions within the superorganism composed of flagellate Streblomastix strix and complex community of Bacteroidetes bacteria on its surface.</title>
        <authorList>
            <person name="Treitli S.C."/>
            <person name="Kolisko M."/>
            <person name="Husnik F."/>
            <person name="Keeling P."/>
            <person name="Hampl V."/>
        </authorList>
    </citation>
    <scope>NUCLEOTIDE SEQUENCE</scope>
    <source>
        <strain evidence="2">STM</strain>
    </source>
</reference>
<proteinExistence type="predicted"/>
<evidence type="ECO:0000259" key="1">
    <source>
        <dbReference type="Pfam" id="PF01609"/>
    </source>
</evidence>
<dbReference type="GO" id="GO:0004803">
    <property type="term" value="F:transposase activity"/>
    <property type="evidence" value="ECO:0007669"/>
    <property type="project" value="InterPro"/>
</dbReference>
<dbReference type="InterPro" id="IPR053172">
    <property type="entry name" value="Tn903_transposase"/>
</dbReference>
<dbReference type="GO" id="GO:0003677">
    <property type="term" value="F:DNA binding"/>
    <property type="evidence" value="ECO:0007669"/>
    <property type="project" value="InterPro"/>
</dbReference>
<name>A0A5J4S639_9ZZZZ</name>
<feature type="domain" description="Transposase IS4-like" evidence="1">
    <location>
        <begin position="1"/>
        <end position="176"/>
    </location>
</feature>
<dbReference type="NCBIfam" id="NF033579">
    <property type="entry name" value="transpos_IS5_2"/>
    <property type="match status" value="1"/>
</dbReference>
<dbReference type="InterPro" id="IPR002559">
    <property type="entry name" value="Transposase_11"/>
</dbReference>
<protein>
    <recommendedName>
        <fullName evidence="1">Transposase IS4-like domain-containing protein</fullName>
    </recommendedName>
</protein>
<sequence>MDSTGLKVYGEGEWKVRKHGWSKHRTWRKLPVCIDLNTQEILSVELTGNEEDDAAAGSKMPEGKTGSILRFQGNGAYDRFGFREVSGSGIEQIIPPPKNAVIQKAKGKKPLPDYLIRRNVAVEYINKNGSESWKKQNGYHRGSLKEVVMFRYKRIFGGEWDGRTVENQKTEVKLKCLTLNKFSGTGMPDAYKVG</sequence>
<gene>
    <name evidence="2" type="ORF">EZS27_011240</name>
</gene>
<comment type="caution">
    <text evidence="2">The sequence shown here is derived from an EMBL/GenBank/DDBJ whole genome shotgun (WGS) entry which is preliminary data.</text>
</comment>
<dbReference type="Pfam" id="PF01609">
    <property type="entry name" value="DDE_Tnp_1"/>
    <property type="match status" value="1"/>
</dbReference>
<dbReference type="InterPro" id="IPR053520">
    <property type="entry name" value="Transposase_Tn903"/>
</dbReference>
<dbReference type="AlphaFoldDB" id="A0A5J4S639"/>
<dbReference type="PANTHER" id="PTHR34631:SF3">
    <property type="entry name" value="ISSOD12 TRANSPOSASE TNPA_ISSOD12"/>
    <property type="match status" value="1"/>
</dbReference>
<dbReference type="PANTHER" id="PTHR34631">
    <property type="match status" value="1"/>
</dbReference>
<dbReference type="EMBL" id="SNRY01000423">
    <property type="protein sequence ID" value="KAA6340935.1"/>
    <property type="molecule type" value="Genomic_DNA"/>
</dbReference>
<evidence type="ECO:0000313" key="2">
    <source>
        <dbReference type="EMBL" id="KAA6340935.1"/>
    </source>
</evidence>
<accession>A0A5J4S639</accession>
<organism evidence="2">
    <name type="scientific">termite gut metagenome</name>
    <dbReference type="NCBI Taxonomy" id="433724"/>
    <lineage>
        <taxon>unclassified sequences</taxon>
        <taxon>metagenomes</taxon>
        <taxon>organismal metagenomes</taxon>
    </lineage>
</organism>
<dbReference type="GO" id="GO:0006313">
    <property type="term" value="P:DNA transposition"/>
    <property type="evidence" value="ECO:0007669"/>
    <property type="project" value="InterPro"/>
</dbReference>